<evidence type="ECO:0000313" key="2">
    <source>
        <dbReference type="Proteomes" id="UP000008370"/>
    </source>
</evidence>
<accession>K5UQT2</accession>
<dbReference type="InParanoid" id="K5UQT2"/>
<evidence type="ECO:0000313" key="1">
    <source>
        <dbReference type="EMBL" id="EKM52196.1"/>
    </source>
</evidence>
<dbReference type="EMBL" id="JH930476">
    <property type="protein sequence ID" value="EKM52196.1"/>
    <property type="molecule type" value="Genomic_DNA"/>
</dbReference>
<reference evidence="1 2" key="1">
    <citation type="journal article" date="2012" name="BMC Genomics">
        <title>Comparative genomics of the white-rot fungi, Phanerochaete carnosa and P. chrysosporium, to elucidate the genetic basis of the distinct wood types they colonize.</title>
        <authorList>
            <person name="Suzuki H."/>
            <person name="MacDonald J."/>
            <person name="Syed K."/>
            <person name="Salamov A."/>
            <person name="Hori C."/>
            <person name="Aerts A."/>
            <person name="Henrissat B."/>
            <person name="Wiebenga A."/>
            <person name="vanKuyk P.A."/>
            <person name="Barry K."/>
            <person name="Lindquist E."/>
            <person name="LaButti K."/>
            <person name="Lapidus A."/>
            <person name="Lucas S."/>
            <person name="Coutinho P."/>
            <person name="Gong Y."/>
            <person name="Samejima M."/>
            <person name="Mahadevan R."/>
            <person name="Abou-Zaid M."/>
            <person name="de Vries R.P."/>
            <person name="Igarashi K."/>
            <person name="Yadav J.S."/>
            <person name="Grigoriev I.V."/>
            <person name="Master E.R."/>
        </authorList>
    </citation>
    <scope>NUCLEOTIDE SEQUENCE [LARGE SCALE GENOMIC DNA]</scope>
    <source>
        <strain evidence="1 2">HHB-10118-sp</strain>
    </source>
</reference>
<protein>
    <submittedName>
        <fullName evidence="1">Uncharacterized protein</fullName>
    </submittedName>
</protein>
<sequence>MRRFGYPTLRRRGFARISTRSGLTACDFLPRRRTDSRSYVYSFTHYSAKNRWGPFIQDGSGRVNWEHVLAVHHVMSMQIVPQPQVEHQDPYMIFPMSLPFTQSILPVDLDLNATEDWAGIEGVWQCAFSFIDHRELLVFNNLSGRHFDDELRTALFESPDFVEIFSRLDVMLKLIRTEPDPEHPTRPILHFTCESRTGTTMVGYVCVTPDDNIRWHFESGQNGDNVWSSEGVQVGNVRSPFGVLGTWTTTTHDVGDPVGMSSVLHH</sequence>
<keyword evidence="2" id="KW-1185">Reference proteome</keyword>
<proteinExistence type="predicted"/>
<gene>
    <name evidence="1" type="ORF">PHACADRAFT_212767</name>
</gene>
<dbReference type="GeneID" id="18913279"/>
<dbReference type="RefSeq" id="XP_007399973.1">
    <property type="nucleotide sequence ID" value="XM_007399911.1"/>
</dbReference>
<dbReference type="AlphaFoldDB" id="K5UQT2"/>
<name>K5UQT2_PHACS</name>
<organism evidence="1 2">
    <name type="scientific">Phanerochaete carnosa (strain HHB-10118-sp)</name>
    <name type="common">White-rot fungus</name>
    <name type="synonym">Peniophora carnosa</name>
    <dbReference type="NCBI Taxonomy" id="650164"/>
    <lineage>
        <taxon>Eukaryota</taxon>
        <taxon>Fungi</taxon>
        <taxon>Dikarya</taxon>
        <taxon>Basidiomycota</taxon>
        <taxon>Agaricomycotina</taxon>
        <taxon>Agaricomycetes</taxon>
        <taxon>Polyporales</taxon>
        <taxon>Phanerochaetaceae</taxon>
        <taxon>Phanerochaete</taxon>
    </lineage>
</organism>
<dbReference type="KEGG" id="pco:PHACADRAFT_212767"/>
<dbReference type="Proteomes" id="UP000008370">
    <property type="component" value="Unassembled WGS sequence"/>
</dbReference>
<dbReference type="HOGENOM" id="CLU_1047891_0_0_1"/>
<dbReference type="OrthoDB" id="3226064at2759"/>
<feature type="non-terminal residue" evidence="1">
    <location>
        <position position="266"/>
    </location>
</feature>